<accession>A0A182QSP2</accession>
<feature type="compositionally biased region" description="Basic and acidic residues" evidence="1">
    <location>
        <begin position="31"/>
        <end position="44"/>
    </location>
</feature>
<dbReference type="EMBL" id="AXCN02002166">
    <property type="status" value="NOT_ANNOTATED_CDS"/>
    <property type="molecule type" value="Genomic_DNA"/>
</dbReference>
<dbReference type="EnsemblMetazoa" id="AFAF016043-RA">
    <property type="protein sequence ID" value="AFAF016043-PA"/>
    <property type="gene ID" value="AFAF016043"/>
</dbReference>
<feature type="region of interest" description="Disordered" evidence="1">
    <location>
        <begin position="120"/>
        <end position="139"/>
    </location>
</feature>
<proteinExistence type="predicted"/>
<evidence type="ECO:0000313" key="3">
    <source>
        <dbReference type="Proteomes" id="UP000075886"/>
    </source>
</evidence>
<feature type="region of interest" description="Disordered" evidence="1">
    <location>
        <begin position="23"/>
        <end position="44"/>
    </location>
</feature>
<sequence length="333" mass="34977">MFAPDPAPSPDLIVTLKYVRFVGSTSSSSRSSRESRDDRDSLPKCDSSHLLVSCLRVSSSLSKSSGFFVSASSRSFSTGTTPPPGRCSRFGGPPLPAFAGCPPPSAKSFGWRPSRRALRNRSDRLSQSESSPAPGASLPPRPPSFSICVCSAAYRISCPITVPSGATRSTCCSSRCFSSGSSSSYSSSCWRVCSFSVTSVPSGLVSCRMSVSSLSMTFRELTDCCTSSGPVGTSSVRAFSDSSSSRISSTPLLIALSNDSKRLQTTPRRHQDVEPSCPFRARAPNNTETAETKPSCAREPDPSQRQPASQPASLRCGRVDGCNGGGGGGSEAR</sequence>
<name>A0A182QSP2_9DIPT</name>
<dbReference type="AlphaFoldDB" id="A0A182QSP2"/>
<evidence type="ECO:0000256" key="1">
    <source>
        <dbReference type="SAM" id="MobiDB-lite"/>
    </source>
</evidence>
<keyword evidence="3" id="KW-1185">Reference proteome</keyword>
<reference evidence="2" key="2">
    <citation type="submission" date="2020-05" db="UniProtKB">
        <authorList>
            <consortium name="EnsemblMetazoa"/>
        </authorList>
    </citation>
    <scope>IDENTIFICATION</scope>
    <source>
        <strain evidence="2">FAR1</strain>
    </source>
</reference>
<reference evidence="3" key="1">
    <citation type="submission" date="2014-01" db="EMBL/GenBank/DDBJ databases">
        <title>The Genome Sequence of Anopheles farauti FAR1 (V2).</title>
        <authorList>
            <consortium name="The Broad Institute Genomics Platform"/>
            <person name="Neafsey D.E."/>
            <person name="Besansky N."/>
            <person name="Howell P."/>
            <person name="Walton C."/>
            <person name="Young S.K."/>
            <person name="Zeng Q."/>
            <person name="Gargeya S."/>
            <person name="Fitzgerald M."/>
            <person name="Haas B."/>
            <person name="Abouelleil A."/>
            <person name="Allen A.W."/>
            <person name="Alvarado L."/>
            <person name="Arachchi H.M."/>
            <person name="Berlin A.M."/>
            <person name="Chapman S.B."/>
            <person name="Gainer-Dewar J."/>
            <person name="Goldberg J."/>
            <person name="Griggs A."/>
            <person name="Gujja S."/>
            <person name="Hansen M."/>
            <person name="Howarth C."/>
            <person name="Imamovic A."/>
            <person name="Ireland A."/>
            <person name="Larimer J."/>
            <person name="McCowan C."/>
            <person name="Murphy C."/>
            <person name="Pearson M."/>
            <person name="Poon T.W."/>
            <person name="Priest M."/>
            <person name="Roberts A."/>
            <person name="Saif S."/>
            <person name="Shea T."/>
            <person name="Sisk P."/>
            <person name="Sykes S."/>
            <person name="Wortman J."/>
            <person name="Nusbaum C."/>
            <person name="Birren B."/>
        </authorList>
    </citation>
    <scope>NUCLEOTIDE SEQUENCE [LARGE SCALE GENOMIC DNA]</scope>
    <source>
        <strain evidence="3">FAR1</strain>
    </source>
</reference>
<feature type="compositionally biased region" description="Polar residues" evidence="1">
    <location>
        <begin position="303"/>
        <end position="312"/>
    </location>
</feature>
<dbReference type="VEuPathDB" id="VectorBase:AFAF016043"/>
<dbReference type="Proteomes" id="UP000075886">
    <property type="component" value="Unassembled WGS sequence"/>
</dbReference>
<organism evidence="2 3">
    <name type="scientific">Anopheles farauti</name>
    <dbReference type="NCBI Taxonomy" id="69004"/>
    <lineage>
        <taxon>Eukaryota</taxon>
        <taxon>Metazoa</taxon>
        <taxon>Ecdysozoa</taxon>
        <taxon>Arthropoda</taxon>
        <taxon>Hexapoda</taxon>
        <taxon>Insecta</taxon>
        <taxon>Pterygota</taxon>
        <taxon>Neoptera</taxon>
        <taxon>Endopterygota</taxon>
        <taxon>Diptera</taxon>
        <taxon>Nematocera</taxon>
        <taxon>Culicoidea</taxon>
        <taxon>Culicidae</taxon>
        <taxon>Anophelinae</taxon>
        <taxon>Anopheles</taxon>
    </lineage>
</organism>
<evidence type="ECO:0000313" key="2">
    <source>
        <dbReference type="EnsemblMetazoa" id="AFAF016043-PA"/>
    </source>
</evidence>
<feature type="compositionally biased region" description="Gly residues" evidence="1">
    <location>
        <begin position="322"/>
        <end position="333"/>
    </location>
</feature>
<feature type="region of interest" description="Disordered" evidence="1">
    <location>
        <begin position="258"/>
        <end position="333"/>
    </location>
</feature>
<protein>
    <submittedName>
        <fullName evidence="2">Uncharacterized protein</fullName>
    </submittedName>
</protein>